<accession>A0ABR4AR17</accession>
<reference evidence="2 3" key="1">
    <citation type="submission" date="2024-09" db="EMBL/GenBank/DDBJ databases">
        <title>Rethinking Asexuality: The Enigmatic Case of Functional Sexual Genes in Lepraria (Stereocaulaceae).</title>
        <authorList>
            <person name="Doellman M."/>
            <person name="Sun Y."/>
            <person name="Barcenas-Pena A."/>
            <person name="Lumbsch H.T."/>
            <person name="Grewe F."/>
        </authorList>
    </citation>
    <scope>NUCLEOTIDE SEQUENCE [LARGE SCALE GENOMIC DNA]</scope>
    <source>
        <strain evidence="2 3">Grewe 0041</strain>
    </source>
</reference>
<dbReference type="Proteomes" id="UP001590951">
    <property type="component" value="Unassembled WGS sequence"/>
</dbReference>
<organism evidence="2 3">
    <name type="scientific">Lepraria finkii</name>
    <dbReference type="NCBI Taxonomy" id="1340010"/>
    <lineage>
        <taxon>Eukaryota</taxon>
        <taxon>Fungi</taxon>
        <taxon>Dikarya</taxon>
        <taxon>Ascomycota</taxon>
        <taxon>Pezizomycotina</taxon>
        <taxon>Lecanoromycetes</taxon>
        <taxon>OSLEUM clade</taxon>
        <taxon>Lecanoromycetidae</taxon>
        <taxon>Lecanorales</taxon>
        <taxon>Lecanorineae</taxon>
        <taxon>Stereocaulaceae</taxon>
        <taxon>Lepraria</taxon>
    </lineage>
</organism>
<sequence>MLDKAYQNNAAGDRSSAGNRSSASNRAPATRQASAGTQNYVQNVDRYNAHLWSQQQSELSREQSRRQYLKAWTDDGNNKSL</sequence>
<gene>
    <name evidence="2" type="ORF">ABVK25_011251</name>
</gene>
<evidence type="ECO:0000313" key="2">
    <source>
        <dbReference type="EMBL" id="KAL2047920.1"/>
    </source>
</evidence>
<feature type="region of interest" description="Disordered" evidence="1">
    <location>
        <begin position="1"/>
        <end position="42"/>
    </location>
</feature>
<feature type="compositionally biased region" description="Polar residues" evidence="1">
    <location>
        <begin position="31"/>
        <end position="42"/>
    </location>
</feature>
<dbReference type="EMBL" id="JBHFEH010000089">
    <property type="protein sequence ID" value="KAL2047920.1"/>
    <property type="molecule type" value="Genomic_DNA"/>
</dbReference>
<evidence type="ECO:0000256" key="1">
    <source>
        <dbReference type="SAM" id="MobiDB-lite"/>
    </source>
</evidence>
<name>A0ABR4AR17_9LECA</name>
<feature type="compositionally biased region" description="Low complexity" evidence="1">
    <location>
        <begin position="10"/>
        <end position="27"/>
    </location>
</feature>
<keyword evidence="3" id="KW-1185">Reference proteome</keyword>
<protein>
    <submittedName>
        <fullName evidence="2">Uncharacterized protein</fullName>
    </submittedName>
</protein>
<evidence type="ECO:0000313" key="3">
    <source>
        <dbReference type="Proteomes" id="UP001590951"/>
    </source>
</evidence>
<comment type="caution">
    <text evidence="2">The sequence shown here is derived from an EMBL/GenBank/DDBJ whole genome shotgun (WGS) entry which is preliminary data.</text>
</comment>
<proteinExistence type="predicted"/>